<protein>
    <submittedName>
        <fullName evidence="2">Glycosyltransferase family 2 protein</fullName>
    </submittedName>
</protein>
<dbReference type="PANTHER" id="PTHR43685">
    <property type="entry name" value="GLYCOSYLTRANSFERASE"/>
    <property type="match status" value="1"/>
</dbReference>
<reference evidence="3" key="1">
    <citation type="submission" date="2021-02" db="EMBL/GenBank/DDBJ databases">
        <title>Leucobacter sp. CX169.</title>
        <authorList>
            <person name="Cheng Y."/>
        </authorList>
    </citation>
    <scope>NUCLEOTIDE SEQUENCE [LARGE SCALE GENOMIC DNA]</scope>
    <source>
        <strain evidence="3">JY899</strain>
    </source>
</reference>
<dbReference type="Gene3D" id="3.90.550.10">
    <property type="entry name" value="Spore Coat Polysaccharide Biosynthesis Protein SpsA, Chain A"/>
    <property type="match status" value="1"/>
</dbReference>
<accession>A0ABS2TFA6</accession>
<dbReference type="InterPro" id="IPR029044">
    <property type="entry name" value="Nucleotide-diphossugar_trans"/>
</dbReference>
<dbReference type="RefSeq" id="WP_187996372.1">
    <property type="nucleotide sequence ID" value="NZ_JACEXG010000002.1"/>
</dbReference>
<dbReference type="Pfam" id="PF00535">
    <property type="entry name" value="Glycos_transf_2"/>
    <property type="match status" value="1"/>
</dbReference>
<dbReference type="CDD" id="cd00761">
    <property type="entry name" value="Glyco_tranf_GTA_type"/>
    <property type="match status" value="1"/>
</dbReference>
<name>A0ABS2TFA6_9ACTO</name>
<keyword evidence="3" id="KW-1185">Reference proteome</keyword>
<evidence type="ECO:0000259" key="1">
    <source>
        <dbReference type="Pfam" id="PF00535"/>
    </source>
</evidence>
<dbReference type="EMBL" id="JAFFJS010000002">
    <property type="protein sequence ID" value="MBM9433053.1"/>
    <property type="molecule type" value="Genomic_DNA"/>
</dbReference>
<proteinExistence type="predicted"/>
<dbReference type="PANTHER" id="PTHR43685:SF14">
    <property type="entry name" value="GLYCOSYLTRANSFERASE 2-LIKE DOMAIN-CONTAINING PROTEIN"/>
    <property type="match status" value="1"/>
</dbReference>
<dbReference type="SUPFAM" id="SSF53448">
    <property type="entry name" value="Nucleotide-diphospho-sugar transferases"/>
    <property type="match status" value="1"/>
</dbReference>
<feature type="domain" description="Glycosyltransferase 2-like" evidence="1">
    <location>
        <begin position="5"/>
        <end position="159"/>
    </location>
</feature>
<comment type="caution">
    <text evidence="2">The sequence shown here is derived from an EMBL/GenBank/DDBJ whole genome shotgun (WGS) entry which is preliminary data.</text>
</comment>
<sequence>MDSVSVVIPVRNDARLLERCLQALAAQTVPPDEIIIVDNGSTDDSAAIARSFGARVVHEPQVGIPAAAATGYDSARAPIIARCDADTIVRSDWIEKILRAFAERPDAAAVTGWGVFYDVPPLLGRILCGFYLGSYYALGGLAAAHHVLWGSSMAIRRSAWENVSARVHRDNQEIHDDMDLALVLGAGAQIALVTDLQVEVSGRSVHLGPQWRRRLARAFTTLSLNWETKPPWRRWADRFGWGANPAKR</sequence>
<evidence type="ECO:0000313" key="3">
    <source>
        <dbReference type="Proteomes" id="UP000705983"/>
    </source>
</evidence>
<dbReference type="InterPro" id="IPR050834">
    <property type="entry name" value="Glycosyltransf_2"/>
</dbReference>
<dbReference type="InterPro" id="IPR001173">
    <property type="entry name" value="Glyco_trans_2-like"/>
</dbReference>
<dbReference type="Proteomes" id="UP000705983">
    <property type="component" value="Unassembled WGS sequence"/>
</dbReference>
<evidence type="ECO:0000313" key="2">
    <source>
        <dbReference type="EMBL" id="MBM9433053.1"/>
    </source>
</evidence>
<gene>
    <name evidence="2" type="ORF">JVW63_04980</name>
</gene>
<organism evidence="2 3">
    <name type="scientific">Flaviflexus equikiangi</name>
    <dbReference type="NCBI Taxonomy" id="2758573"/>
    <lineage>
        <taxon>Bacteria</taxon>
        <taxon>Bacillati</taxon>
        <taxon>Actinomycetota</taxon>
        <taxon>Actinomycetes</taxon>
        <taxon>Actinomycetales</taxon>
        <taxon>Actinomycetaceae</taxon>
        <taxon>Flaviflexus</taxon>
    </lineage>
</organism>